<keyword evidence="4 7" id="KW-1133">Transmembrane helix</keyword>
<dbReference type="CDD" id="cd06173">
    <property type="entry name" value="MFS_MefA_like"/>
    <property type="match status" value="1"/>
</dbReference>
<evidence type="ECO:0000313" key="8">
    <source>
        <dbReference type="EMBL" id="XAY07793.1"/>
    </source>
</evidence>
<feature type="compositionally biased region" description="Basic and acidic residues" evidence="6">
    <location>
        <begin position="402"/>
        <end position="414"/>
    </location>
</feature>
<evidence type="ECO:0000256" key="3">
    <source>
        <dbReference type="ARBA" id="ARBA00022692"/>
    </source>
</evidence>
<dbReference type="AlphaFoldDB" id="A0AAU7B1G5"/>
<comment type="subcellular location">
    <subcellularLocation>
        <location evidence="1">Cell membrane</location>
        <topology evidence="1">Multi-pass membrane protein</topology>
    </subcellularLocation>
</comment>
<dbReference type="RefSeq" id="WP_354698985.1">
    <property type="nucleotide sequence ID" value="NZ_CP114014.1"/>
</dbReference>
<dbReference type="PANTHER" id="PTHR23513:SF6">
    <property type="entry name" value="MAJOR FACILITATOR SUPERFAMILY ASSOCIATED DOMAIN-CONTAINING PROTEIN"/>
    <property type="match status" value="1"/>
</dbReference>
<dbReference type="InterPro" id="IPR036259">
    <property type="entry name" value="MFS_trans_sf"/>
</dbReference>
<sequence>MRLGVLRHAGFARLWTAQALSLAGDGIYFVAIAWLVLDDHGPGALGVVILCWTLGNLAALTPAGLLADRRPRRNVLIFADLVRAAALLGMAIACWNEVHLVPLAALSVVQGIGDALFAPSFLGTVAALVPKQDVVRANALEQVARPLCYRLLGPAVGGLLISVWSAPGALLIDAGTFVVCAIVMAGLPPLDPPPVEEHEPDAGREWRAGLAYVRARPWLWSGMVAGLVSNLVLWGTVEVLLPVRLHDDLGAQATDYGLLLGANGVGGLLGAWILTSRLADRPAGLAAATGAWSLAAFAVAGYGVPEASWQLLPLAGLYGFGMAVGGALWTSCLQQRVPEGMLGRVGALDTTASNLLTPVSLLGAGPAAAFFGAGPALLIAGSVMLAGLLVPAMAVLTGAERGARPTTGEHDDGGQRPLAAPRAGAEPGAELTGLAQHQALDVPAGRDPDERL</sequence>
<evidence type="ECO:0000256" key="5">
    <source>
        <dbReference type="ARBA" id="ARBA00023136"/>
    </source>
</evidence>
<keyword evidence="3 7" id="KW-0812">Transmembrane</keyword>
<dbReference type="KEGG" id="parq:DSM112329_04684"/>
<organism evidence="8">
    <name type="scientific">Paraconexibacter sp. AEG42_29</name>
    <dbReference type="NCBI Taxonomy" id="2997339"/>
    <lineage>
        <taxon>Bacteria</taxon>
        <taxon>Bacillati</taxon>
        <taxon>Actinomycetota</taxon>
        <taxon>Thermoleophilia</taxon>
        <taxon>Solirubrobacterales</taxon>
        <taxon>Paraconexibacteraceae</taxon>
        <taxon>Paraconexibacter</taxon>
    </lineage>
</organism>
<reference evidence="8" key="1">
    <citation type="submission" date="2022-12" db="EMBL/GenBank/DDBJ databases">
        <title>Paraconexibacter alkalitolerans sp. nov. and Baekduia alba sp. nov., isolated from soil and emended description of the genera Paraconexibacter (Chun et al., 2020) and Baekduia (An et al., 2020).</title>
        <authorList>
            <person name="Vieira S."/>
            <person name="Huber K.J."/>
            <person name="Geppert A."/>
            <person name="Wolf J."/>
            <person name="Neumann-Schaal M."/>
            <person name="Muesken M."/>
            <person name="Overmann J."/>
        </authorList>
    </citation>
    <scope>NUCLEOTIDE SEQUENCE</scope>
    <source>
        <strain evidence="8">AEG42_29</strain>
    </source>
</reference>
<feature type="transmembrane region" description="Helical" evidence="7">
    <location>
        <begin position="282"/>
        <end position="304"/>
    </location>
</feature>
<feature type="transmembrane region" description="Helical" evidence="7">
    <location>
        <begin position="12"/>
        <end position="37"/>
    </location>
</feature>
<dbReference type="InterPro" id="IPR011701">
    <property type="entry name" value="MFS"/>
</dbReference>
<evidence type="ECO:0000256" key="1">
    <source>
        <dbReference type="ARBA" id="ARBA00004651"/>
    </source>
</evidence>
<feature type="transmembrane region" description="Helical" evidence="7">
    <location>
        <begin position="256"/>
        <end position="275"/>
    </location>
</feature>
<feature type="compositionally biased region" description="Low complexity" evidence="6">
    <location>
        <begin position="416"/>
        <end position="431"/>
    </location>
</feature>
<evidence type="ECO:0000256" key="4">
    <source>
        <dbReference type="ARBA" id="ARBA00022989"/>
    </source>
</evidence>
<accession>A0AAU7B1G5</accession>
<dbReference type="Pfam" id="PF07690">
    <property type="entry name" value="MFS_1"/>
    <property type="match status" value="1"/>
</dbReference>
<evidence type="ECO:0000256" key="7">
    <source>
        <dbReference type="SAM" id="Phobius"/>
    </source>
</evidence>
<dbReference type="Gene3D" id="1.20.1250.20">
    <property type="entry name" value="MFS general substrate transporter like domains"/>
    <property type="match status" value="1"/>
</dbReference>
<dbReference type="GO" id="GO:0022857">
    <property type="term" value="F:transmembrane transporter activity"/>
    <property type="evidence" value="ECO:0007669"/>
    <property type="project" value="InterPro"/>
</dbReference>
<name>A0AAU7B1G5_9ACTN</name>
<evidence type="ECO:0008006" key="9">
    <source>
        <dbReference type="Google" id="ProtNLM"/>
    </source>
</evidence>
<keyword evidence="2" id="KW-1003">Cell membrane</keyword>
<feature type="transmembrane region" description="Helical" evidence="7">
    <location>
        <begin position="104"/>
        <end position="126"/>
    </location>
</feature>
<dbReference type="EMBL" id="CP114014">
    <property type="protein sequence ID" value="XAY07793.1"/>
    <property type="molecule type" value="Genomic_DNA"/>
</dbReference>
<feature type="transmembrane region" description="Helical" evidence="7">
    <location>
        <begin position="310"/>
        <end position="330"/>
    </location>
</feature>
<feature type="transmembrane region" description="Helical" evidence="7">
    <location>
        <begin position="377"/>
        <end position="396"/>
    </location>
</feature>
<feature type="transmembrane region" description="Helical" evidence="7">
    <location>
        <begin position="75"/>
        <end position="98"/>
    </location>
</feature>
<protein>
    <recommendedName>
        <fullName evidence="9">MFS transporter</fullName>
    </recommendedName>
</protein>
<feature type="transmembrane region" description="Helical" evidence="7">
    <location>
        <begin position="217"/>
        <end position="236"/>
    </location>
</feature>
<evidence type="ECO:0000256" key="6">
    <source>
        <dbReference type="SAM" id="MobiDB-lite"/>
    </source>
</evidence>
<keyword evidence="5 7" id="KW-0472">Membrane</keyword>
<evidence type="ECO:0000256" key="2">
    <source>
        <dbReference type="ARBA" id="ARBA00022475"/>
    </source>
</evidence>
<proteinExistence type="predicted"/>
<feature type="transmembrane region" description="Helical" evidence="7">
    <location>
        <begin position="351"/>
        <end position="371"/>
    </location>
</feature>
<gene>
    <name evidence="8" type="ORF">DSM112329_04684</name>
</gene>
<dbReference type="PANTHER" id="PTHR23513">
    <property type="entry name" value="INTEGRAL MEMBRANE EFFLUX PROTEIN-RELATED"/>
    <property type="match status" value="1"/>
</dbReference>
<feature type="transmembrane region" description="Helical" evidence="7">
    <location>
        <begin position="43"/>
        <end position="63"/>
    </location>
</feature>
<dbReference type="GO" id="GO:0005886">
    <property type="term" value="C:plasma membrane"/>
    <property type="evidence" value="ECO:0007669"/>
    <property type="project" value="UniProtKB-SubCell"/>
</dbReference>
<feature type="region of interest" description="Disordered" evidence="6">
    <location>
        <begin position="402"/>
        <end position="452"/>
    </location>
</feature>
<dbReference type="SUPFAM" id="SSF103473">
    <property type="entry name" value="MFS general substrate transporter"/>
    <property type="match status" value="1"/>
</dbReference>